<feature type="region of interest" description="Disordered" evidence="11">
    <location>
        <begin position="1028"/>
        <end position="1212"/>
    </location>
</feature>
<dbReference type="GeneID" id="14495764"/>
<dbReference type="SMART" id="SM00220">
    <property type="entry name" value="S_TKc"/>
    <property type="match status" value="1"/>
</dbReference>
<evidence type="ECO:0000256" key="10">
    <source>
        <dbReference type="PROSITE-ProRule" id="PRU10141"/>
    </source>
</evidence>
<evidence type="ECO:0000256" key="11">
    <source>
        <dbReference type="SAM" id="MobiDB-lite"/>
    </source>
</evidence>
<dbReference type="CDD" id="cd14008">
    <property type="entry name" value="STKc_LKB1_CaMKK"/>
    <property type="match status" value="1"/>
</dbReference>
<dbReference type="RefSeq" id="XP_004180247.1">
    <property type="nucleotide sequence ID" value="XM_004180199.1"/>
</dbReference>
<dbReference type="KEGG" id="tbl:TBLA_0D02240"/>
<sequence>MEINTDQLEELDIPKSIQMHLNLSMDDLHETDLASPKSSSITKPTINNNTNHSNVTMNINPKLQNLKENDASDNSFQHRRSSSSSAYINTSTITTHRSSQLNKTPSFLVTHPNVTTTTATTTISDNISNAKNDVITTSNNNVLTQTYNDNVTALNSPIYKSNLKSHSHSHLQNNIDSSSSVESLNLLLEKQQLRQLNHPLHNDHLTSAQTLPNSVKNSLHCNSKYNNNFNQKYKSNPILMSNLNNQYHTHNLSVPNNAGHNNNQNLSNLNLRVTMSNTSTNSNSNPNVKETNRISLKYDPVSKKKVLNTYEIMGEIGRGQHGKVKLAKHILTNELVAIKIVNRDDKKKRKFFSFKSAFQKSNNKSNCTDNNKANNKTNNNSDDDKKFDKINREIAIMKKCHHKHVVKLIEVLDDLKSKKIYLVLEYCAKGEVKWCASDQLETEAKGPPLLSFQRTREIFRGVILGLEYLHYQGIIHRDIKPANLLLSADGDVKISDFGVSLAATKDANEDGKEALDELELAKTVGTPAFFAPEICLGDEAKLKYQMCKSETFNGTCISFMIDIWALGVTLYCLLFGMLPFISNFEMELFEKIVNDELIFPDFDVLSKNNVSAISNQNEYDMAKDLLLKLLTKNPMKRIQISNIKRHPFSNWDFDYIEDLTNINLINEKKTEQFLFQKNQSDELKQISISNREVRHAVGGVGKKIKDSIFKTLPLKYISSLNSDQSMASVETHIFETTSTTNESLVRRDPSILLSEGSASDSSEANSYRRGSTTSNTGHLCSASLLNDKNTALFYNNHSSSNNNNTNGGINTNNITSKLVMSPKNLQYQSLINNQNDSLNDLIEENHNTRLIDNQIINCNTFTNDNTPYDTLNPINNDNTNDTFYDTNEKKLQYTSNDPYRSTNINDSTNYDNSNNIGLYRKPAINANSTFNDNPQCDKSTFCADNNNKYPNYNQTNQYTYGNDASYSNNDFNDYNDGTGYSYNDPNDDLIGPNEPFTIVTLPINSSFASLDSFYIDNFAMTKLSQEPNMNSENITHSDPVLSKKKDRSLRSNKVPKSTSPVNVKPQKSNKSLANTRNSNQSVPRNRSKTSYSNLAFLNMGLSSTTNDRIPRNHQQPTKKVSRKRSSVDLTTAMSNFKISSVSQPNKSEHASSTNEVSPNPNSRIASSSPKSFPRETKNSQSSISPGSSAVSSGNTDNSSNFSGVSNPTCDIRNSDFRVKKGNFFVNFNGQDEESSSASSSSSANSTDTSDYSDSDASYSSSPLNSEINLDFESVPVQFSIESGNGSVLSLRDLPGLSQVQPFLDSHSRPLSRKRTSSTEDEYEELVLHAGSAGRNRRQEQVPKNKATSSALDTNGELKPKSHIFMPPFNCKNNTSSATITRCSTDQDSITKCSTERGSAAVESSNLQFYANKNDTLDAALNPQDDNNNSCSKSRPLRTYSNFGLVTMNNITSKPTTETSPVSNMAGKNTNIDSKDLNYKNLLRSALSRSTSEKQRDAKHNGKQCRRSNSTSVTDVTDVNRSKILDNISGEGSSSDESIDDVFTSNRKMRSQSVTVSSLTKNKK</sequence>
<name>I2H2X6_HENB6</name>
<accession>I2H2X6</accession>
<evidence type="ECO:0000313" key="14">
    <source>
        <dbReference type="Proteomes" id="UP000002866"/>
    </source>
</evidence>
<dbReference type="InterPro" id="IPR008271">
    <property type="entry name" value="Ser/Thr_kinase_AS"/>
</dbReference>
<feature type="region of interest" description="Disordered" evidence="11">
    <location>
        <begin position="1487"/>
        <end position="1563"/>
    </location>
</feature>
<comment type="catalytic activity">
    <reaction evidence="8">
        <text>L-threonyl-[protein] + ATP = O-phospho-L-threonyl-[protein] + ADP + H(+)</text>
        <dbReference type="Rhea" id="RHEA:46608"/>
        <dbReference type="Rhea" id="RHEA-COMP:11060"/>
        <dbReference type="Rhea" id="RHEA-COMP:11605"/>
        <dbReference type="ChEBI" id="CHEBI:15378"/>
        <dbReference type="ChEBI" id="CHEBI:30013"/>
        <dbReference type="ChEBI" id="CHEBI:30616"/>
        <dbReference type="ChEBI" id="CHEBI:61977"/>
        <dbReference type="ChEBI" id="CHEBI:456216"/>
        <dbReference type="EC" id="2.7.11.1"/>
    </reaction>
</comment>
<keyword evidence="6" id="KW-0418">Kinase</keyword>
<feature type="region of interest" description="Disordered" evidence="11">
    <location>
        <begin position="361"/>
        <end position="384"/>
    </location>
</feature>
<dbReference type="STRING" id="1071380.I2H2X6"/>
<feature type="compositionally biased region" description="Low complexity" evidence="11">
    <location>
        <begin position="1235"/>
        <end position="1261"/>
    </location>
</feature>
<dbReference type="GO" id="GO:0007165">
    <property type="term" value="P:signal transduction"/>
    <property type="evidence" value="ECO:0007669"/>
    <property type="project" value="TreeGrafter"/>
</dbReference>
<feature type="compositionally biased region" description="Polar residues" evidence="11">
    <location>
        <begin position="1542"/>
        <end position="1563"/>
    </location>
</feature>
<dbReference type="FunCoup" id="I2H2X6">
    <property type="interactions" value="231"/>
</dbReference>
<dbReference type="InterPro" id="IPR000719">
    <property type="entry name" value="Prot_kinase_dom"/>
</dbReference>
<dbReference type="GO" id="GO:0042149">
    <property type="term" value="P:cellular response to glucose starvation"/>
    <property type="evidence" value="ECO:0007669"/>
    <property type="project" value="UniProtKB-ARBA"/>
</dbReference>
<dbReference type="Proteomes" id="UP000002866">
    <property type="component" value="Chromosome 4"/>
</dbReference>
<dbReference type="OrthoDB" id="68483at2759"/>
<gene>
    <name evidence="13" type="primary">TBLA0D02240</name>
    <name evidence="13" type="ORF">TBLA_0D02240</name>
</gene>
<dbReference type="SUPFAM" id="SSF56112">
    <property type="entry name" value="Protein kinase-like (PK-like)"/>
    <property type="match status" value="1"/>
</dbReference>
<dbReference type="EC" id="2.7.11.1" evidence="1"/>
<feature type="compositionally biased region" description="Low complexity" evidence="11">
    <location>
        <begin position="1179"/>
        <end position="1192"/>
    </location>
</feature>
<evidence type="ECO:0000256" key="5">
    <source>
        <dbReference type="ARBA" id="ARBA00022741"/>
    </source>
</evidence>
<protein>
    <recommendedName>
        <fullName evidence="1">non-specific serine/threonine protein kinase</fullName>
        <ecNumber evidence="1">2.7.11.1</ecNumber>
    </recommendedName>
</protein>
<evidence type="ECO:0000256" key="2">
    <source>
        <dbReference type="ARBA" id="ARBA00022527"/>
    </source>
</evidence>
<feature type="region of interest" description="Disordered" evidence="11">
    <location>
        <begin position="754"/>
        <end position="775"/>
    </location>
</feature>
<evidence type="ECO:0000256" key="7">
    <source>
        <dbReference type="ARBA" id="ARBA00022840"/>
    </source>
</evidence>
<evidence type="ECO:0000256" key="1">
    <source>
        <dbReference type="ARBA" id="ARBA00012513"/>
    </source>
</evidence>
<proteinExistence type="predicted"/>
<feature type="compositionally biased region" description="Polar residues" evidence="11">
    <location>
        <begin position="756"/>
        <end position="775"/>
    </location>
</feature>
<keyword evidence="3" id="KW-0597">Phosphoprotein</keyword>
<comment type="catalytic activity">
    <reaction evidence="9">
        <text>L-seryl-[protein] + ATP = O-phospho-L-seryl-[protein] + ADP + H(+)</text>
        <dbReference type="Rhea" id="RHEA:17989"/>
        <dbReference type="Rhea" id="RHEA-COMP:9863"/>
        <dbReference type="Rhea" id="RHEA-COMP:11604"/>
        <dbReference type="ChEBI" id="CHEBI:15378"/>
        <dbReference type="ChEBI" id="CHEBI:29999"/>
        <dbReference type="ChEBI" id="CHEBI:30616"/>
        <dbReference type="ChEBI" id="CHEBI:83421"/>
        <dbReference type="ChEBI" id="CHEBI:456216"/>
        <dbReference type="EC" id="2.7.11.1"/>
    </reaction>
</comment>
<feature type="binding site" evidence="10">
    <location>
        <position position="339"/>
    </location>
    <ligand>
        <name>ATP</name>
        <dbReference type="ChEBI" id="CHEBI:30616"/>
    </ligand>
</feature>
<feature type="region of interest" description="Disordered" evidence="11">
    <location>
        <begin position="1228"/>
        <end position="1262"/>
    </location>
</feature>
<keyword evidence="4" id="KW-0808">Transferase</keyword>
<feature type="region of interest" description="Disordered" evidence="11">
    <location>
        <begin position="32"/>
        <end position="55"/>
    </location>
</feature>
<evidence type="ECO:0000256" key="8">
    <source>
        <dbReference type="ARBA" id="ARBA00047899"/>
    </source>
</evidence>
<feature type="region of interest" description="Disordered" evidence="11">
    <location>
        <begin position="1299"/>
        <end position="1358"/>
    </location>
</feature>
<feature type="compositionally biased region" description="Low complexity" evidence="11">
    <location>
        <begin position="45"/>
        <end position="55"/>
    </location>
</feature>
<dbReference type="PROSITE" id="PS50011">
    <property type="entry name" value="PROTEIN_KINASE_DOM"/>
    <property type="match status" value="1"/>
</dbReference>
<dbReference type="FunFam" id="1.10.510.10:FF:000829">
    <property type="entry name" value="Serine/threonine-protein kinase TOS3"/>
    <property type="match status" value="1"/>
</dbReference>
<feature type="compositionally biased region" description="Low complexity" evidence="11">
    <location>
        <begin position="361"/>
        <end position="380"/>
    </location>
</feature>
<keyword evidence="7 10" id="KW-0067">ATP-binding</keyword>
<keyword evidence="14" id="KW-1185">Reference proteome</keyword>
<evidence type="ECO:0000256" key="4">
    <source>
        <dbReference type="ARBA" id="ARBA00022679"/>
    </source>
</evidence>
<feature type="compositionally biased region" description="Polar residues" evidence="11">
    <location>
        <begin position="1193"/>
        <end position="1208"/>
    </location>
</feature>
<evidence type="ECO:0000256" key="3">
    <source>
        <dbReference type="ARBA" id="ARBA00022553"/>
    </source>
</evidence>
<evidence type="ECO:0000256" key="6">
    <source>
        <dbReference type="ARBA" id="ARBA00022777"/>
    </source>
</evidence>
<evidence type="ECO:0000313" key="13">
    <source>
        <dbReference type="EMBL" id="CCH60728.1"/>
    </source>
</evidence>
<dbReference type="HOGENOM" id="CLU_003784_0_0_1"/>
<dbReference type="InterPro" id="IPR017441">
    <property type="entry name" value="Protein_kinase_ATP_BS"/>
</dbReference>
<keyword evidence="2" id="KW-0723">Serine/threonine-protein kinase</keyword>
<evidence type="ECO:0000256" key="9">
    <source>
        <dbReference type="ARBA" id="ARBA00048679"/>
    </source>
</evidence>
<dbReference type="GO" id="GO:0005524">
    <property type="term" value="F:ATP binding"/>
    <property type="evidence" value="ECO:0007669"/>
    <property type="project" value="UniProtKB-UniRule"/>
</dbReference>
<dbReference type="PROSITE" id="PS00108">
    <property type="entry name" value="PROTEIN_KINASE_ST"/>
    <property type="match status" value="1"/>
</dbReference>
<dbReference type="PROSITE" id="PS00107">
    <property type="entry name" value="PROTEIN_KINASE_ATP"/>
    <property type="match status" value="1"/>
</dbReference>
<dbReference type="InParanoid" id="I2H2X6"/>
<organism evidence="13 14">
    <name type="scientific">Henningerozyma blattae (strain ATCC 34711 / CBS 6284 / DSM 70876 / NBRC 10599 / NRRL Y-10934 / UCD 77-7)</name>
    <name type="common">Yeast</name>
    <name type="synonym">Tetrapisispora blattae</name>
    <dbReference type="NCBI Taxonomy" id="1071380"/>
    <lineage>
        <taxon>Eukaryota</taxon>
        <taxon>Fungi</taxon>
        <taxon>Dikarya</taxon>
        <taxon>Ascomycota</taxon>
        <taxon>Saccharomycotina</taxon>
        <taxon>Saccharomycetes</taxon>
        <taxon>Saccharomycetales</taxon>
        <taxon>Saccharomycetaceae</taxon>
        <taxon>Henningerozyma</taxon>
    </lineage>
</organism>
<dbReference type="EMBL" id="HE806319">
    <property type="protein sequence ID" value="CCH60728.1"/>
    <property type="molecule type" value="Genomic_DNA"/>
</dbReference>
<feature type="region of interest" description="Disordered" evidence="11">
    <location>
        <begin position="1450"/>
        <end position="1472"/>
    </location>
</feature>
<dbReference type="PANTHER" id="PTHR43895">
    <property type="entry name" value="CALCIUM/CALMODULIN-DEPENDENT PROTEIN KINASE KINASE-RELATED"/>
    <property type="match status" value="1"/>
</dbReference>
<dbReference type="Gene3D" id="1.10.510.10">
    <property type="entry name" value="Transferase(Phosphotransferase) domain 1"/>
    <property type="match status" value="1"/>
</dbReference>
<feature type="compositionally biased region" description="Basic and acidic residues" evidence="11">
    <location>
        <begin position="1490"/>
        <end position="1499"/>
    </location>
</feature>
<dbReference type="eggNOG" id="KOG0585">
    <property type="taxonomic scope" value="Eukaryota"/>
</dbReference>
<dbReference type="Pfam" id="PF00069">
    <property type="entry name" value="Pkinase"/>
    <property type="match status" value="1"/>
</dbReference>
<feature type="compositionally biased region" description="Polar residues" evidence="11">
    <location>
        <begin position="1450"/>
        <end position="1471"/>
    </location>
</feature>
<dbReference type="OMA" id="CISFMID"/>
<feature type="domain" description="Protein kinase" evidence="12">
    <location>
        <begin position="310"/>
        <end position="649"/>
    </location>
</feature>
<feature type="compositionally biased region" description="Polar residues" evidence="11">
    <location>
        <begin position="1127"/>
        <end position="1170"/>
    </location>
</feature>
<reference evidence="13 14" key="1">
    <citation type="journal article" date="2011" name="Proc. Natl. Acad. Sci. U.S.A.">
        <title>Evolutionary erosion of yeast sex chromosomes by mating-type switching accidents.</title>
        <authorList>
            <person name="Gordon J.L."/>
            <person name="Armisen D."/>
            <person name="Proux-Wera E."/>
            <person name="Oheigeartaigh S.S."/>
            <person name="Byrne K.P."/>
            <person name="Wolfe K.H."/>
        </authorList>
    </citation>
    <scope>NUCLEOTIDE SEQUENCE [LARGE SCALE GENOMIC DNA]</scope>
    <source>
        <strain evidence="14">ATCC 34711 / CBS 6284 / DSM 70876 / NBRC 10599 / NRRL Y-10934 / UCD 77-7</strain>
    </source>
</reference>
<dbReference type="GO" id="GO:1900180">
    <property type="term" value="P:regulation of protein localization to nucleus"/>
    <property type="evidence" value="ECO:0007669"/>
    <property type="project" value="UniProtKB-ARBA"/>
</dbReference>
<dbReference type="GO" id="GO:0005737">
    <property type="term" value="C:cytoplasm"/>
    <property type="evidence" value="ECO:0007669"/>
    <property type="project" value="UniProtKB-ARBA"/>
</dbReference>
<feature type="compositionally biased region" description="Polar residues" evidence="11">
    <location>
        <begin position="1506"/>
        <end position="1516"/>
    </location>
</feature>
<dbReference type="InterPro" id="IPR011009">
    <property type="entry name" value="Kinase-like_dom_sf"/>
</dbReference>
<dbReference type="GO" id="GO:0004674">
    <property type="term" value="F:protein serine/threonine kinase activity"/>
    <property type="evidence" value="ECO:0007669"/>
    <property type="project" value="UniProtKB-KW"/>
</dbReference>
<keyword evidence="5 10" id="KW-0547">Nucleotide-binding</keyword>
<dbReference type="PANTHER" id="PTHR43895:SF152">
    <property type="entry name" value="SERINE_THREONINE-PROTEIN KINASE TOS3"/>
    <property type="match status" value="1"/>
</dbReference>
<feature type="compositionally biased region" description="Polar residues" evidence="11">
    <location>
        <begin position="1054"/>
        <end position="1118"/>
    </location>
</feature>
<evidence type="ECO:0000259" key="12">
    <source>
        <dbReference type="PROSITE" id="PS50011"/>
    </source>
</evidence>